<comment type="similarity">
    <text evidence="1">Belongs to the timeless family.</text>
</comment>
<feature type="domain" description="Timeless C-terminal" evidence="3">
    <location>
        <begin position="89"/>
        <end position="161"/>
    </location>
</feature>
<proteinExistence type="inferred from homology"/>
<protein>
    <recommendedName>
        <fullName evidence="3">Timeless C-terminal domain-containing protein</fullName>
    </recommendedName>
</protein>
<dbReference type="InterPro" id="IPR007725">
    <property type="entry name" value="TIMELESS_C"/>
</dbReference>
<evidence type="ECO:0000256" key="1">
    <source>
        <dbReference type="ARBA" id="ARBA00008174"/>
    </source>
</evidence>
<dbReference type="AlphaFoldDB" id="A0AA38J8Q4"/>
<name>A0AA38J8Q4_9CUCU</name>
<evidence type="ECO:0000256" key="2">
    <source>
        <dbReference type="SAM" id="MobiDB-lite"/>
    </source>
</evidence>
<reference evidence="4" key="1">
    <citation type="journal article" date="2023" name="G3 (Bethesda)">
        <title>Whole genome assemblies of Zophobas morio and Tenebrio molitor.</title>
        <authorList>
            <person name="Kaur S."/>
            <person name="Stinson S.A."/>
            <person name="diCenzo G.C."/>
        </authorList>
    </citation>
    <scope>NUCLEOTIDE SEQUENCE</scope>
    <source>
        <strain evidence="4">QUZm001</strain>
    </source>
</reference>
<evidence type="ECO:0000259" key="3">
    <source>
        <dbReference type="Pfam" id="PF05029"/>
    </source>
</evidence>
<feature type="compositionally biased region" description="Polar residues" evidence="2">
    <location>
        <begin position="1"/>
        <end position="11"/>
    </location>
</feature>
<dbReference type="Proteomes" id="UP001168821">
    <property type="component" value="Unassembled WGS sequence"/>
</dbReference>
<dbReference type="EMBL" id="JALNTZ010000001">
    <property type="protein sequence ID" value="KAJ3665894.1"/>
    <property type="molecule type" value="Genomic_DNA"/>
</dbReference>
<keyword evidence="5" id="KW-1185">Reference proteome</keyword>
<feature type="compositionally biased region" description="Polar residues" evidence="2">
    <location>
        <begin position="54"/>
        <end position="63"/>
    </location>
</feature>
<comment type="caution">
    <text evidence="4">The sequence shown here is derived from an EMBL/GenBank/DDBJ whole genome shotgun (WGS) entry which is preliminary data.</text>
</comment>
<feature type="compositionally biased region" description="Acidic residues" evidence="2">
    <location>
        <begin position="32"/>
        <end position="48"/>
    </location>
</feature>
<evidence type="ECO:0000313" key="4">
    <source>
        <dbReference type="EMBL" id="KAJ3665894.1"/>
    </source>
</evidence>
<gene>
    <name evidence="4" type="ORF">Zmor_001358</name>
</gene>
<accession>A0AA38J8Q4</accession>
<organism evidence="4 5">
    <name type="scientific">Zophobas morio</name>
    <dbReference type="NCBI Taxonomy" id="2755281"/>
    <lineage>
        <taxon>Eukaryota</taxon>
        <taxon>Metazoa</taxon>
        <taxon>Ecdysozoa</taxon>
        <taxon>Arthropoda</taxon>
        <taxon>Hexapoda</taxon>
        <taxon>Insecta</taxon>
        <taxon>Pterygota</taxon>
        <taxon>Neoptera</taxon>
        <taxon>Endopterygota</taxon>
        <taxon>Coleoptera</taxon>
        <taxon>Polyphaga</taxon>
        <taxon>Cucujiformia</taxon>
        <taxon>Tenebrionidae</taxon>
        <taxon>Zophobas</taxon>
    </lineage>
</organism>
<sequence length="179" mass="19846">MVQIKQEVSTQGGIGNGDINCTAARRTHDSDNEAESNGSDDDDDDVNEAENSSVQKTRTQQSRVLAKKKASQVKKKQGPVSDTRIARLLINLIGKGLEEAVEWLKESLADAIEDFEDDDSCEGIPLVPIMDYAVNAMENADFQETLKALGIVEPFDEQVLEMCNTYLKVCSFMNSYRHL</sequence>
<feature type="region of interest" description="Disordered" evidence="2">
    <location>
        <begin position="1"/>
        <end position="78"/>
    </location>
</feature>
<evidence type="ECO:0000313" key="5">
    <source>
        <dbReference type="Proteomes" id="UP001168821"/>
    </source>
</evidence>
<dbReference type="Pfam" id="PF05029">
    <property type="entry name" value="TIMELESS_C"/>
    <property type="match status" value="1"/>
</dbReference>
<feature type="compositionally biased region" description="Basic residues" evidence="2">
    <location>
        <begin position="65"/>
        <end position="77"/>
    </location>
</feature>